<dbReference type="Pfam" id="PF13472">
    <property type="entry name" value="Lipase_GDSL_2"/>
    <property type="match status" value="1"/>
</dbReference>
<evidence type="ECO:0000313" key="3">
    <source>
        <dbReference type="Proteomes" id="UP000750334"/>
    </source>
</evidence>
<evidence type="ECO:0000259" key="1">
    <source>
        <dbReference type="Pfam" id="PF13472"/>
    </source>
</evidence>
<name>A0A9P7B929_MAUEX</name>
<proteinExistence type="predicted"/>
<keyword evidence="3" id="KW-1185">Reference proteome</keyword>
<dbReference type="InterPro" id="IPR045136">
    <property type="entry name" value="Iah1-like"/>
</dbReference>
<dbReference type="InterPro" id="IPR036514">
    <property type="entry name" value="SGNH_hydro_sf"/>
</dbReference>
<dbReference type="PANTHER" id="PTHR14209:SF19">
    <property type="entry name" value="ISOAMYL ACETATE-HYDROLYZING ESTERASE 1 HOMOLOG"/>
    <property type="match status" value="1"/>
</dbReference>
<dbReference type="PANTHER" id="PTHR14209">
    <property type="entry name" value="ISOAMYL ACETATE-HYDROLYZING ESTERASE 1"/>
    <property type="match status" value="1"/>
</dbReference>
<organism evidence="2 3">
    <name type="scientific">Maudiozyma exigua</name>
    <name type="common">Yeast</name>
    <name type="synonym">Kazachstania exigua</name>
    <dbReference type="NCBI Taxonomy" id="34358"/>
    <lineage>
        <taxon>Eukaryota</taxon>
        <taxon>Fungi</taxon>
        <taxon>Dikarya</taxon>
        <taxon>Ascomycota</taxon>
        <taxon>Saccharomycotina</taxon>
        <taxon>Saccharomycetes</taxon>
        <taxon>Saccharomycetales</taxon>
        <taxon>Saccharomycetaceae</taxon>
        <taxon>Maudiozyma</taxon>
    </lineage>
</organism>
<dbReference type="AlphaFoldDB" id="A0A9P7B929"/>
<dbReference type="InterPro" id="IPR013830">
    <property type="entry name" value="SGNH_hydro"/>
</dbReference>
<dbReference type="OrthoDB" id="671439at2759"/>
<evidence type="ECO:0000313" key="2">
    <source>
        <dbReference type="EMBL" id="KAG0664943.1"/>
    </source>
</evidence>
<gene>
    <name evidence="2" type="ORF">C6P45_000499</name>
</gene>
<protein>
    <recommendedName>
        <fullName evidence="1">SGNH hydrolase-type esterase domain-containing protein</fullName>
    </recommendedName>
</protein>
<feature type="domain" description="SGNH hydrolase-type esterase" evidence="1">
    <location>
        <begin position="9"/>
        <end position="194"/>
    </location>
</feature>
<dbReference type="EMBL" id="PUHR01000115">
    <property type="protein sequence ID" value="KAG0664943.1"/>
    <property type="molecule type" value="Genomic_DNA"/>
</dbReference>
<reference evidence="2 3" key="1">
    <citation type="submission" date="2020-11" db="EMBL/GenBank/DDBJ databases">
        <title>Kefir isolates.</title>
        <authorList>
            <person name="Marcisauskas S."/>
            <person name="Kim Y."/>
            <person name="Blasche S."/>
        </authorList>
    </citation>
    <scope>NUCLEOTIDE SEQUENCE [LARGE SCALE GENOMIC DNA]</scope>
    <source>
        <strain evidence="2 3">OG2</strain>
    </source>
</reference>
<dbReference type="CDD" id="cd01838">
    <property type="entry name" value="Isoamyl_acetate_hydrolase_like"/>
    <property type="match status" value="1"/>
</dbReference>
<accession>A0A9P7B929</accession>
<comment type="caution">
    <text evidence="2">The sequence shown here is derived from an EMBL/GenBank/DDBJ whole genome shotgun (WGS) entry which is preliminary data.</text>
</comment>
<dbReference type="SUPFAM" id="SSF52266">
    <property type="entry name" value="SGNH hydrolase"/>
    <property type="match status" value="1"/>
</dbReference>
<sequence length="232" mass="26724">MTQFKKLLLFGDSITEFAYTTEPFSLGAGLSNVYTRKLDILHRGYAGYNSRWAIKVLKKILNDPTSKDIVIATIFFGANDSCLGGEQKVPLEEYLQNMKQLASMLQEYGIKPIFVGPGLFNRELWEAIKVEEVEMGRIRTSDNLQLYSNSLKILAQENNIPFIDLQEAFIKRGGDNWKELLTDGLHFSSSGYQIWYDELLAAIKENYPEFYPDNMTMQYPLWRDVKEDMSNL</sequence>
<dbReference type="Gene3D" id="3.40.50.1110">
    <property type="entry name" value="SGNH hydrolase"/>
    <property type="match status" value="1"/>
</dbReference>
<dbReference type="Proteomes" id="UP000750334">
    <property type="component" value="Unassembled WGS sequence"/>
</dbReference>
<dbReference type="FunFam" id="3.40.50.1110:FF:000022">
    <property type="entry name" value="Isoamyl acetate-hydrolyzing esterase"/>
    <property type="match status" value="1"/>
</dbReference>